<evidence type="ECO:0000313" key="2">
    <source>
        <dbReference type="EMBL" id="EDK24176.1"/>
    </source>
</evidence>
<dbReference type="NCBIfam" id="NF033903">
    <property type="entry name" value="VaFE_rpt"/>
    <property type="match status" value="1"/>
</dbReference>
<reference evidence="2 3" key="1">
    <citation type="submission" date="2007-03" db="EMBL/GenBank/DDBJ databases">
        <authorList>
            <person name="Fulton L."/>
            <person name="Clifton S."/>
            <person name="Fulton B."/>
            <person name="Xu J."/>
            <person name="Minx P."/>
            <person name="Pepin K.H."/>
            <person name="Johnson M."/>
            <person name="Thiruvilangam P."/>
            <person name="Bhonagiri V."/>
            <person name="Nash W.E."/>
            <person name="Mardis E.R."/>
            <person name="Wilson R.K."/>
        </authorList>
    </citation>
    <scope>NUCLEOTIDE SEQUENCE [LARGE SCALE GENOMIC DNA]</scope>
    <source>
        <strain evidence="2 3">ATCC 27756</strain>
    </source>
</reference>
<evidence type="ECO:0000259" key="1">
    <source>
        <dbReference type="Pfam" id="PF18202"/>
    </source>
</evidence>
<dbReference type="InterPro" id="IPR041100">
    <property type="entry name" value="TQ"/>
</dbReference>
<dbReference type="HOGENOM" id="CLU_185265_0_0_9"/>
<dbReference type="PaxDb" id="411460-RUMTOR_01633"/>
<organism evidence="2 3">
    <name type="scientific">[Ruminococcus] torques ATCC 27756</name>
    <dbReference type="NCBI Taxonomy" id="411460"/>
    <lineage>
        <taxon>Bacteria</taxon>
        <taxon>Bacillati</taxon>
        <taxon>Bacillota</taxon>
        <taxon>Clostridia</taxon>
        <taxon>Lachnospirales</taxon>
        <taxon>Lachnospiraceae</taxon>
        <taxon>Mediterraneibacter</taxon>
    </lineage>
</organism>
<accession>A5KN10</accession>
<dbReference type="Pfam" id="PF18202">
    <property type="entry name" value="TQ"/>
    <property type="match status" value="1"/>
</dbReference>
<feature type="domain" description="T-Q ester bond containing" evidence="1">
    <location>
        <begin position="32"/>
        <end position="68"/>
    </location>
</feature>
<dbReference type="AlphaFoldDB" id="A5KN10"/>
<proteinExistence type="predicted"/>
<sequence length="73" mass="7723">MTLIPAFDVVVSRNKTVIDLGTLTDEYEPEITIHTTAADKATGEKSIVAGKSVTIVDTVTLDGLKKGTNDCLS</sequence>
<dbReference type="EMBL" id="AAVP02000007">
    <property type="protein sequence ID" value="EDK24176.1"/>
    <property type="molecule type" value="Genomic_DNA"/>
</dbReference>
<name>A5KN10_9FIRM</name>
<protein>
    <recommendedName>
        <fullName evidence="1">T-Q ester bond containing domain-containing protein</fullName>
    </recommendedName>
</protein>
<dbReference type="Proteomes" id="UP000003577">
    <property type="component" value="Unassembled WGS sequence"/>
</dbReference>
<comment type="caution">
    <text evidence="2">The sequence shown here is derived from an EMBL/GenBank/DDBJ whole genome shotgun (WGS) entry which is preliminary data.</text>
</comment>
<reference evidence="2 3" key="2">
    <citation type="submission" date="2007-04" db="EMBL/GenBank/DDBJ databases">
        <title>Draft genome sequence of Ruminococcus torques (ATCC 27756).</title>
        <authorList>
            <person name="Sudarsanam P."/>
            <person name="Ley R."/>
            <person name="Guruge J."/>
            <person name="Turnbaugh P.J."/>
            <person name="Mahowald M."/>
            <person name="Liep D."/>
            <person name="Gordon J."/>
        </authorList>
    </citation>
    <scope>NUCLEOTIDE SEQUENCE [LARGE SCALE GENOMIC DNA]</scope>
    <source>
        <strain evidence="2 3">ATCC 27756</strain>
    </source>
</reference>
<gene>
    <name evidence="2" type="ORF">RUMTOR_01633</name>
</gene>
<evidence type="ECO:0000313" key="3">
    <source>
        <dbReference type="Proteomes" id="UP000003577"/>
    </source>
</evidence>